<dbReference type="PRINTS" id="PR00682">
    <property type="entry name" value="IPNSYNTHASE"/>
</dbReference>
<evidence type="ECO:0000256" key="7">
    <source>
        <dbReference type="ARBA" id="ARBA00031011"/>
    </source>
</evidence>
<evidence type="ECO:0000256" key="5">
    <source>
        <dbReference type="ARBA" id="ARBA00019045"/>
    </source>
</evidence>
<keyword evidence="14" id="KW-1185">Reference proteome</keyword>
<comment type="catalytic activity">
    <reaction evidence="10">
        <text>L-arginine + 2-oxoglutarate + O2 = guanidine + L-glutamate 5-semialdehyde + succinate + CO2</text>
        <dbReference type="Rhea" id="RHEA:31535"/>
        <dbReference type="ChEBI" id="CHEBI:15379"/>
        <dbReference type="ChEBI" id="CHEBI:16526"/>
        <dbReference type="ChEBI" id="CHEBI:16810"/>
        <dbReference type="ChEBI" id="CHEBI:30031"/>
        <dbReference type="ChEBI" id="CHEBI:30087"/>
        <dbReference type="ChEBI" id="CHEBI:32682"/>
        <dbReference type="ChEBI" id="CHEBI:58066"/>
        <dbReference type="EC" id="1.14.20.7"/>
    </reaction>
</comment>
<sequence>MMIPEIDIASLFDGPSDARDLVDREIFRAAGEIGFMTITGLPDDCLSRDLRKDLLSIFELPDSEKRTLTRKNFVPENMNVYRGWFPLQNGYPTYKEGIDIGADIIDKTRVPDPLDPLTELTPLPDLPTWRVAAEQYYGAMSKTGGALMRSIARALSLPEMQFDAAFQNGTSTLRMIHYPPRPSESFGSEDKDFWAEYKGEQRYLLGAAHMDSGFITLLAQDGVEGLQAKTRDGEWIMVPPKEGTLTVNFGKLLQRWTGGAIKATIHRVIGNGQRRYSVPFFFEPSINTVIAPLEGCGEPFAPVLYGDHLWEATTGFVEQKGIAHLRQPKGVGV</sequence>
<dbReference type="Pfam" id="PF14226">
    <property type="entry name" value="DIOX_N"/>
    <property type="match status" value="1"/>
</dbReference>
<evidence type="ECO:0000313" key="14">
    <source>
        <dbReference type="Proteomes" id="UP001589683"/>
    </source>
</evidence>
<evidence type="ECO:0000256" key="1">
    <source>
        <dbReference type="ARBA" id="ARBA00001954"/>
    </source>
</evidence>
<evidence type="ECO:0000256" key="8">
    <source>
        <dbReference type="ARBA" id="ARBA00031282"/>
    </source>
</evidence>
<dbReference type="Pfam" id="PF03171">
    <property type="entry name" value="2OG-FeII_Oxy"/>
    <property type="match status" value="1"/>
</dbReference>
<keyword evidence="11" id="KW-0408">Iron</keyword>
<gene>
    <name evidence="13" type="ORF">ACFFUT_02230</name>
</gene>
<evidence type="ECO:0000256" key="10">
    <source>
        <dbReference type="ARBA" id="ARBA00049359"/>
    </source>
</evidence>
<dbReference type="InterPro" id="IPR027443">
    <property type="entry name" value="IPNS-like_sf"/>
</dbReference>
<dbReference type="RefSeq" id="WP_213887507.1">
    <property type="nucleotide sequence ID" value="NZ_JAGFNU010000001.1"/>
</dbReference>
<evidence type="ECO:0000256" key="3">
    <source>
        <dbReference type="ARBA" id="ARBA00012293"/>
    </source>
</evidence>
<comment type="pathway">
    <text evidence="2">Alkene biosynthesis; ethylene biosynthesis via 2-oxoglutarate.</text>
</comment>
<dbReference type="GO" id="GO:0051213">
    <property type="term" value="F:dioxygenase activity"/>
    <property type="evidence" value="ECO:0007669"/>
    <property type="project" value="UniProtKB-KW"/>
</dbReference>
<dbReference type="Proteomes" id="UP001589683">
    <property type="component" value="Unassembled WGS sequence"/>
</dbReference>
<comment type="catalytic activity">
    <reaction evidence="9">
        <text>2-oxoglutarate + O2 + 2 H(+) = ethene + 3 CO2 + H2O</text>
        <dbReference type="Rhea" id="RHEA:31523"/>
        <dbReference type="ChEBI" id="CHEBI:15377"/>
        <dbReference type="ChEBI" id="CHEBI:15378"/>
        <dbReference type="ChEBI" id="CHEBI:15379"/>
        <dbReference type="ChEBI" id="CHEBI:16526"/>
        <dbReference type="ChEBI" id="CHEBI:16810"/>
        <dbReference type="ChEBI" id="CHEBI:18153"/>
        <dbReference type="EC" id="1.13.12.19"/>
    </reaction>
</comment>
<evidence type="ECO:0000256" key="4">
    <source>
        <dbReference type="ARBA" id="ARBA00012531"/>
    </source>
</evidence>
<reference evidence="13 14" key="1">
    <citation type="submission" date="2024-09" db="EMBL/GenBank/DDBJ databases">
        <authorList>
            <person name="Sun Q."/>
            <person name="Mori K."/>
        </authorList>
    </citation>
    <scope>NUCLEOTIDE SEQUENCE [LARGE SCALE GENOMIC DNA]</scope>
    <source>
        <strain evidence="13 14">CECT 8726</strain>
    </source>
</reference>
<dbReference type="EC" id="1.13.12.19" evidence="4"/>
<name>A0ABV5JAX8_9RHOB</name>
<protein>
    <recommendedName>
        <fullName evidence="5">2-oxoglutarate-dependent ethylene/succinate-forming enzyme</fullName>
        <ecNumber evidence="4">1.13.12.19</ecNumber>
        <ecNumber evidence="3">1.14.20.7</ecNumber>
    </recommendedName>
    <alternativeName>
        <fullName evidence="7">2-oxoglutarate dioxygenase (ethylene-forming)</fullName>
    </alternativeName>
    <alternativeName>
        <fullName evidence="8">2-oxoglutarate/L-arginine monooxygenase/decarboxylase (succinate-forming)</fullName>
    </alternativeName>
</protein>
<keyword evidence="11" id="KW-0479">Metal-binding</keyword>
<comment type="caution">
    <text evidence="13">The sequence shown here is derived from an EMBL/GenBank/DDBJ whole genome shotgun (WGS) entry which is preliminary data.</text>
</comment>
<dbReference type="InterPro" id="IPR005123">
    <property type="entry name" value="Oxoglu/Fe-dep_dioxygenase_dom"/>
</dbReference>
<dbReference type="Gene3D" id="2.60.120.330">
    <property type="entry name" value="B-lactam Antibiotic, Isopenicillin N Synthase, Chain"/>
    <property type="match status" value="1"/>
</dbReference>
<proteinExistence type="inferred from homology"/>
<accession>A0ABV5JAX8</accession>
<evidence type="ECO:0000256" key="2">
    <source>
        <dbReference type="ARBA" id="ARBA00004767"/>
    </source>
</evidence>
<keyword evidence="13" id="KW-0223">Dioxygenase</keyword>
<dbReference type="InterPro" id="IPR026992">
    <property type="entry name" value="DIOX_N"/>
</dbReference>
<evidence type="ECO:0000256" key="6">
    <source>
        <dbReference type="ARBA" id="ARBA00022666"/>
    </source>
</evidence>
<evidence type="ECO:0000256" key="11">
    <source>
        <dbReference type="RuleBase" id="RU003682"/>
    </source>
</evidence>
<dbReference type="SUPFAM" id="SSF51197">
    <property type="entry name" value="Clavaminate synthase-like"/>
    <property type="match status" value="1"/>
</dbReference>
<comment type="similarity">
    <text evidence="11">Belongs to the iron/ascorbate-dependent oxidoreductase family.</text>
</comment>
<dbReference type="PROSITE" id="PS51471">
    <property type="entry name" value="FE2OG_OXY"/>
    <property type="match status" value="1"/>
</dbReference>
<evidence type="ECO:0000256" key="9">
    <source>
        <dbReference type="ARBA" id="ARBA00047725"/>
    </source>
</evidence>
<evidence type="ECO:0000313" key="13">
    <source>
        <dbReference type="EMBL" id="MFB9230602.1"/>
    </source>
</evidence>
<dbReference type="InterPro" id="IPR044861">
    <property type="entry name" value="IPNS-like_FE2OG_OXY"/>
</dbReference>
<dbReference type="PANTHER" id="PTHR47990">
    <property type="entry name" value="2-OXOGLUTARATE (2OG) AND FE(II)-DEPENDENT OXYGENASE SUPERFAMILY PROTEIN-RELATED"/>
    <property type="match status" value="1"/>
</dbReference>
<dbReference type="InterPro" id="IPR050231">
    <property type="entry name" value="Iron_ascorbate_oxido_reductase"/>
</dbReference>
<keyword evidence="11" id="KW-0560">Oxidoreductase</keyword>
<feature type="domain" description="Fe2OG dioxygenase" evidence="12">
    <location>
        <begin position="169"/>
        <end position="284"/>
    </location>
</feature>
<keyword evidence="6" id="KW-0266">Ethylene biosynthesis</keyword>
<comment type="cofactor">
    <cofactor evidence="1">
        <name>Fe(2+)</name>
        <dbReference type="ChEBI" id="CHEBI:29033"/>
    </cofactor>
</comment>
<dbReference type="EC" id="1.14.20.7" evidence="3"/>
<dbReference type="EMBL" id="JBHMEA010000007">
    <property type="protein sequence ID" value="MFB9230602.1"/>
    <property type="molecule type" value="Genomic_DNA"/>
</dbReference>
<evidence type="ECO:0000259" key="12">
    <source>
        <dbReference type="PROSITE" id="PS51471"/>
    </source>
</evidence>
<organism evidence="13 14">
    <name type="scientific">Pseudohalocynthiibacter aestuariivivens</name>
    <dbReference type="NCBI Taxonomy" id="1591409"/>
    <lineage>
        <taxon>Bacteria</taxon>
        <taxon>Pseudomonadati</taxon>
        <taxon>Pseudomonadota</taxon>
        <taxon>Alphaproteobacteria</taxon>
        <taxon>Rhodobacterales</taxon>
        <taxon>Paracoccaceae</taxon>
        <taxon>Pseudohalocynthiibacter</taxon>
    </lineage>
</organism>